<dbReference type="EMBL" id="SRLO01000747">
    <property type="protein sequence ID" value="TNN47342.1"/>
    <property type="molecule type" value="Genomic_DNA"/>
</dbReference>
<dbReference type="Proteomes" id="UP000314294">
    <property type="component" value="Unassembled WGS sequence"/>
</dbReference>
<dbReference type="AlphaFoldDB" id="A0A4Z2G472"/>
<proteinExistence type="predicted"/>
<evidence type="ECO:0000313" key="2">
    <source>
        <dbReference type="Proteomes" id="UP000314294"/>
    </source>
</evidence>
<protein>
    <submittedName>
        <fullName evidence="1">Uncharacterized protein</fullName>
    </submittedName>
</protein>
<comment type="caution">
    <text evidence="1">The sequence shown here is derived from an EMBL/GenBank/DDBJ whole genome shotgun (WGS) entry which is preliminary data.</text>
</comment>
<name>A0A4Z2G472_9TELE</name>
<organism evidence="1 2">
    <name type="scientific">Liparis tanakae</name>
    <name type="common">Tanaka's snailfish</name>
    <dbReference type="NCBI Taxonomy" id="230148"/>
    <lineage>
        <taxon>Eukaryota</taxon>
        <taxon>Metazoa</taxon>
        <taxon>Chordata</taxon>
        <taxon>Craniata</taxon>
        <taxon>Vertebrata</taxon>
        <taxon>Euteleostomi</taxon>
        <taxon>Actinopterygii</taxon>
        <taxon>Neopterygii</taxon>
        <taxon>Teleostei</taxon>
        <taxon>Neoteleostei</taxon>
        <taxon>Acanthomorphata</taxon>
        <taxon>Eupercaria</taxon>
        <taxon>Perciformes</taxon>
        <taxon>Cottioidei</taxon>
        <taxon>Cottales</taxon>
        <taxon>Liparidae</taxon>
        <taxon>Liparis</taxon>
    </lineage>
</organism>
<accession>A0A4Z2G472</accession>
<evidence type="ECO:0000313" key="1">
    <source>
        <dbReference type="EMBL" id="TNN47342.1"/>
    </source>
</evidence>
<reference evidence="1 2" key="1">
    <citation type="submission" date="2019-03" db="EMBL/GenBank/DDBJ databases">
        <title>First draft genome of Liparis tanakae, snailfish: a comprehensive survey of snailfish specific genes.</title>
        <authorList>
            <person name="Kim W."/>
            <person name="Song I."/>
            <person name="Jeong J.-H."/>
            <person name="Kim D."/>
            <person name="Kim S."/>
            <person name="Ryu S."/>
            <person name="Song J.Y."/>
            <person name="Lee S.K."/>
        </authorList>
    </citation>
    <scope>NUCLEOTIDE SEQUENCE [LARGE SCALE GENOMIC DNA]</scope>
    <source>
        <tissue evidence="1">Muscle</tissue>
    </source>
</reference>
<keyword evidence="2" id="KW-1185">Reference proteome</keyword>
<gene>
    <name evidence="1" type="ORF">EYF80_042469</name>
</gene>
<sequence length="213" mass="24042">MSHKDKCRHTVSFSSCECYHAGSGLVPHPGDKYDSKRMRKCPCAHGQPRANSLSPQNWLDLTFSISPLFLLRAERVILTVTAFSSPWRRRAMRLGCRELKEISSSGWGKRLVLPFSVEISEASSTDGQPAEPYLLHLVLRLFLLSQSETHVVQYPLLGFKVYKATGGERVEVYTQNAIINQTDTRATYHNKGSRLRLFTRSESCLAFSFSLGE</sequence>